<feature type="compositionally biased region" description="Gly residues" evidence="2">
    <location>
        <begin position="342"/>
        <end position="357"/>
    </location>
</feature>
<feature type="transmembrane region" description="Helical" evidence="3">
    <location>
        <begin position="127"/>
        <end position="148"/>
    </location>
</feature>
<reference evidence="6" key="1">
    <citation type="submission" date="2022-11" db="UniProtKB">
        <authorList>
            <consortium name="WormBaseParasite"/>
        </authorList>
    </citation>
    <scope>IDENTIFICATION</scope>
</reference>
<accession>A0A914VYP1</accession>
<keyword evidence="5" id="KW-1185">Reference proteome</keyword>
<dbReference type="WBParaSite" id="PSAMB.scaffold2780size21331.g19091.t1">
    <property type="protein sequence ID" value="PSAMB.scaffold2780size21331.g19091.t1"/>
    <property type="gene ID" value="PSAMB.scaffold2780size21331.g19091"/>
</dbReference>
<keyword evidence="3" id="KW-0472">Membrane</keyword>
<dbReference type="InterPro" id="IPR002486">
    <property type="entry name" value="Col_cuticle_N"/>
</dbReference>
<dbReference type="GO" id="GO:0042302">
    <property type="term" value="F:structural constituent of cuticle"/>
    <property type="evidence" value="ECO:0007669"/>
    <property type="project" value="InterPro"/>
</dbReference>
<proteinExistence type="predicted"/>
<evidence type="ECO:0000256" key="2">
    <source>
        <dbReference type="SAM" id="MobiDB-lite"/>
    </source>
</evidence>
<evidence type="ECO:0000313" key="5">
    <source>
        <dbReference type="Proteomes" id="UP000887566"/>
    </source>
</evidence>
<feature type="compositionally biased region" description="Low complexity" evidence="2">
    <location>
        <begin position="216"/>
        <end position="239"/>
    </location>
</feature>
<evidence type="ECO:0000256" key="1">
    <source>
        <dbReference type="ARBA" id="ARBA00022737"/>
    </source>
</evidence>
<feature type="compositionally biased region" description="Pro residues" evidence="2">
    <location>
        <begin position="362"/>
        <end position="382"/>
    </location>
</feature>
<dbReference type="Pfam" id="PF01391">
    <property type="entry name" value="Collagen"/>
    <property type="match status" value="1"/>
</dbReference>
<feature type="compositionally biased region" description="Low complexity" evidence="2">
    <location>
        <begin position="394"/>
        <end position="412"/>
    </location>
</feature>
<name>A0A914VYP1_9BILA</name>
<protein>
    <submittedName>
        <fullName evidence="6">Nematode cuticle collagen N-terminal domain-containing protein</fullName>
    </submittedName>
</protein>
<dbReference type="Pfam" id="PF01484">
    <property type="entry name" value="Col_cuticle_N"/>
    <property type="match status" value="1"/>
</dbReference>
<evidence type="ECO:0000259" key="4">
    <source>
        <dbReference type="SMART" id="SM01088"/>
    </source>
</evidence>
<dbReference type="AlphaFoldDB" id="A0A914VYP1"/>
<feature type="region of interest" description="Disordered" evidence="2">
    <location>
        <begin position="211"/>
        <end position="412"/>
    </location>
</feature>
<feature type="compositionally biased region" description="Gly residues" evidence="2">
    <location>
        <begin position="297"/>
        <end position="309"/>
    </location>
</feature>
<sequence>MDSMKACSTVYEKPTDFFSFQESIPKSNHAPVLGNMMAAPGMLAAKLVATIIEQNRKHSPSPNEDKKFSISVPPRLCGISRRQKSPAKGWDITAVFSKRNQSRAPLSINHKDIQVHHSNGKMGAANMAAYAACALSIGSVFLSSWFMMALVGKMNTIEEDLMSDMTTFKALEQDIWRQFTVGTPRATFIPRREKRQAPGQCACNSQNTCPPGPPGTAGEPGVDGTPGLAGPEGAPGLPGNFPPVTTSPDGKCRACPGGPPGPPGTPGPQGPAGPNGELGRPGNNGQDGQPGQPGAPGNAGDGGEGGKPGEPGSAGSPGATGGKGEPGPPGPTGPLGPKGNNGPPGGNGNPGGQGRQGSPGQPGEPGPAGQPGPAGPPGPDGPPGEDASYCPCPARAGAAAKTAAASKTAAKTAAAKTVAKTAAAAAAAKEKASA</sequence>
<feature type="compositionally biased region" description="Pro residues" evidence="2">
    <location>
        <begin position="257"/>
        <end position="271"/>
    </location>
</feature>
<keyword evidence="3" id="KW-1133">Transmembrane helix</keyword>
<keyword evidence="3" id="KW-0812">Transmembrane</keyword>
<dbReference type="Gene3D" id="1.20.5.320">
    <property type="entry name" value="6-Phosphogluconate Dehydrogenase, domain 3"/>
    <property type="match status" value="1"/>
</dbReference>
<keyword evidence="1" id="KW-0677">Repeat</keyword>
<dbReference type="SMART" id="SM01088">
    <property type="entry name" value="Col_cuticle_N"/>
    <property type="match status" value="1"/>
</dbReference>
<evidence type="ECO:0000313" key="6">
    <source>
        <dbReference type="WBParaSite" id="PSAMB.scaffold2780size21331.g19091.t1"/>
    </source>
</evidence>
<dbReference type="InterPro" id="IPR008160">
    <property type="entry name" value="Collagen"/>
</dbReference>
<feature type="domain" description="Nematode cuticle collagen N-terminal" evidence="4">
    <location>
        <begin position="127"/>
        <end position="179"/>
    </location>
</feature>
<evidence type="ECO:0000256" key="3">
    <source>
        <dbReference type="SAM" id="Phobius"/>
    </source>
</evidence>
<dbReference type="PANTHER" id="PTHR24637">
    <property type="entry name" value="COLLAGEN"/>
    <property type="match status" value="1"/>
</dbReference>
<dbReference type="Proteomes" id="UP000887566">
    <property type="component" value="Unplaced"/>
</dbReference>
<feature type="compositionally biased region" description="Low complexity" evidence="2">
    <location>
        <begin position="272"/>
        <end position="296"/>
    </location>
</feature>
<organism evidence="5 6">
    <name type="scientific">Plectus sambesii</name>
    <dbReference type="NCBI Taxonomy" id="2011161"/>
    <lineage>
        <taxon>Eukaryota</taxon>
        <taxon>Metazoa</taxon>
        <taxon>Ecdysozoa</taxon>
        <taxon>Nematoda</taxon>
        <taxon>Chromadorea</taxon>
        <taxon>Plectida</taxon>
        <taxon>Plectina</taxon>
        <taxon>Plectoidea</taxon>
        <taxon>Plectidae</taxon>
        <taxon>Plectus</taxon>
    </lineage>
</organism>
<dbReference type="PANTHER" id="PTHR24637:SF268">
    <property type="entry name" value="NEMATODE CUTICLE COLLAGEN N-TERMINAL DOMAIN-CONTAINING PROTEIN"/>
    <property type="match status" value="1"/>
</dbReference>